<gene>
    <name evidence="6" type="ORF">H9850_05660</name>
</gene>
<proteinExistence type="predicted"/>
<feature type="compositionally biased region" description="Low complexity" evidence="3">
    <location>
        <begin position="492"/>
        <end position="502"/>
    </location>
</feature>
<feature type="compositionally biased region" description="Low complexity" evidence="3">
    <location>
        <begin position="396"/>
        <end position="416"/>
    </location>
</feature>
<evidence type="ECO:0000256" key="3">
    <source>
        <dbReference type="SAM" id="MobiDB-lite"/>
    </source>
</evidence>
<dbReference type="AlphaFoldDB" id="A0A9D1WCZ8"/>
<keyword evidence="4" id="KW-0732">Signal</keyword>
<keyword evidence="1" id="KW-0378">Hydrolase</keyword>
<name>A0A9D1WCZ8_9GAMM</name>
<feature type="domain" description="PPM-type phosphatase" evidence="5">
    <location>
        <begin position="671"/>
        <end position="886"/>
    </location>
</feature>
<dbReference type="GO" id="GO:0016791">
    <property type="term" value="F:phosphatase activity"/>
    <property type="evidence" value="ECO:0007669"/>
    <property type="project" value="TreeGrafter"/>
</dbReference>
<reference evidence="6" key="1">
    <citation type="journal article" date="2021" name="PeerJ">
        <title>Extensive microbial diversity within the chicken gut microbiome revealed by metagenomics and culture.</title>
        <authorList>
            <person name="Gilroy R."/>
            <person name="Ravi A."/>
            <person name="Getino M."/>
            <person name="Pursley I."/>
            <person name="Horton D.L."/>
            <person name="Alikhan N.F."/>
            <person name="Baker D."/>
            <person name="Gharbi K."/>
            <person name="Hall N."/>
            <person name="Watson M."/>
            <person name="Adriaenssens E.M."/>
            <person name="Foster-Nyarko E."/>
            <person name="Jarju S."/>
            <person name="Secka A."/>
            <person name="Antonio M."/>
            <person name="Oren A."/>
            <person name="Chaudhuri R.R."/>
            <person name="La Ragione R."/>
            <person name="Hildebrand F."/>
            <person name="Pallen M.J."/>
        </authorList>
    </citation>
    <scope>NUCLEOTIDE SEQUENCE</scope>
    <source>
        <strain evidence="6">USASDec5-558</strain>
    </source>
</reference>
<feature type="compositionally biased region" description="Polar residues" evidence="3">
    <location>
        <begin position="417"/>
        <end position="426"/>
    </location>
</feature>
<dbReference type="Gene3D" id="3.60.40.10">
    <property type="entry name" value="PPM-type phosphatase domain"/>
    <property type="match status" value="1"/>
</dbReference>
<sequence length="891" mass="97275">MKLQACSKIITLAALGFTLTAAGAFYSLISAEHTIDANYQQELKERFTAVGADLNHYVQRINGDYYELINSSLSNILALDQSYYRKDPLLNFFEQNIRTGGAYSSGENLVYALEGLNYFGVPYIAYNLDSKELTVHGLKDHNDDESTQHLLKARNQNGQTLEEMISEPQTLAQSFTIFYSGSDTYLCLRLFDQDTNSNYYIVSSYLEVLDNIALNLKKVFSDIDPMLQGILKDDAVMIVRRGQPILKSKDFDLALDMSSSHLRELIGVRLIDQDGNLLDDASSITQEHQASILAVSYVRSINSYLLVKRPFDLIKSDTSLILLAKIFTIVLSLLSVGLIARVALKDNQGERRKLKMLSSLVRKLNDMSPADFKQRLQQAYVDLQPQAANTPNSDVTAAGAASATATSADSAAETTSNNTEADSTTATDKEQTANVEAASAAHAAPNTSAEDVNGETASDVQAEAKNAIETEGSNNSSAQGALAHDSVKESEAQAAVSQQASDSTEKSDAADATQSSAQDTNAEHVTDANTPLTASASDATEKSSASLSANSLSPDSGTSDSHDSKPADSKSNMESVTNGQLNTIKPEDVTAKLVMELCQDDNLDEHSPAWQMLTAVVRLAQSLELNSNEQLEELKQEFKARIPLYRKEGQCIAARQMLLNALPSEESMPSSNFVDFAAFTVPARELSGNFYTIQRLDDDNLAFVIGDCESSGTKAAYTVAVVSILVSEALKLDLDPPHVMQYLNERLCTIPHLSPVSLFIGMISEKTGNVIAANAGHCVPIVVDDTGPHFVAPFNEQRLGINKEQNFELVKWYLANDDMVMLYSKGILNVKNAAGEIFGMDRLLDHCVGANALQADELVIKILNDIKQHKGKRPFREDVSLICLKQLRIRF</sequence>
<keyword evidence="2" id="KW-0175">Coiled coil</keyword>
<evidence type="ECO:0000256" key="2">
    <source>
        <dbReference type="SAM" id="Coils"/>
    </source>
</evidence>
<comment type="caution">
    <text evidence="6">The sequence shown here is derived from an EMBL/GenBank/DDBJ whole genome shotgun (WGS) entry which is preliminary data.</text>
</comment>
<evidence type="ECO:0000256" key="1">
    <source>
        <dbReference type="ARBA" id="ARBA00022801"/>
    </source>
</evidence>
<feature type="compositionally biased region" description="Polar residues" evidence="3">
    <location>
        <begin position="527"/>
        <end position="538"/>
    </location>
</feature>
<evidence type="ECO:0000259" key="5">
    <source>
        <dbReference type="SMART" id="SM00331"/>
    </source>
</evidence>
<feature type="compositionally biased region" description="Polar residues" evidence="3">
    <location>
        <begin position="569"/>
        <end position="583"/>
    </location>
</feature>
<dbReference type="PANTHER" id="PTHR43156:SF2">
    <property type="entry name" value="STAGE II SPORULATION PROTEIN E"/>
    <property type="match status" value="1"/>
</dbReference>
<dbReference type="Pfam" id="PF07228">
    <property type="entry name" value="SpoIIE"/>
    <property type="match status" value="1"/>
</dbReference>
<evidence type="ECO:0000313" key="6">
    <source>
        <dbReference type="EMBL" id="HIX56939.1"/>
    </source>
</evidence>
<accession>A0A9D1WCZ8</accession>
<dbReference type="PANTHER" id="PTHR43156">
    <property type="entry name" value="STAGE II SPORULATION PROTEIN E-RELATED"/>
    <property type="match status" value="1"/>
</dbReference>
<feature type="coiled-coil region" evidence="2">
    <location>
        <begin position="617"/>
        <end position="648"/>
    </location>
</feature>
<reference evidence="6" key="2">
    <citation type="submission" date="2021-04" db="EMBL/GenBank/DDBJ databases">
        <authorList>
            <person name="Gilroy R."/>
        </authorList>
    </citation>
    <scope>NUCLEOTIDE SEQUENCE</scope>
    <source>
        <strain evidence="6">USASDec5-558</strain>
    </source>
</reference>
<dbReference type="InterPro" id="IPR001932">
    <property type="entry name" value="PPM-type_phosphatase-like_dom"/>
</dbReference>
<evidence type="ECO:0000313" key="7">
    <source>
        <dbReference type="Proteomes" id="UP000886829"/>
    </source>
</evidence>
<dbReference type="Proteomes" id="UP000886829">
    <property type="component" value="Unassembled WGS sequence"/>
</dbReference>
<feature type="region of interest" description="Disordered" evidence="3">
    <location>
        <begin position="387"/>
        <end position="584"/>
    </location>
</feature>
<feature type="compositionally biased region" description="Low complexity" evidence="3">
    <location>
        <begin position="432"/>
        <end position="450"/>
    </location>
</feature>
<feature type="compositionally biased region" description="Low complexity" evidence="3">
    <location>
        <begin position="543"/>
        <end position="553"/>
    </location>
</feature>
<feature type="signal peptide" evidence="4">
    <location>
        <begin position="1"/>
        <end position="23"/>
    </location>
</feature>
<dbReference type="EMBL" id="DXEV01000107">
    <property type="protein sequence ID" value="HIX56939.1"/>
    <property type="molecule type" value="Genomic_DNA"/>
</dbReference>
<feature type="chain" id="PRO_5038800745" evidence="4">
    <location>
        <begin position="24"/>
        <end position="891"/>
    </location>
</feature>
<protein>
    <submittedName>
        <fullName evidence="6">SpoIIE family protein phosphatase</fullName>
    </submittedName>
</protein>
<dbReference type="InterPro" id="IPR036457">
    <property type="entry name" value="PPM-type-like_dom_sf"/>
</dbReference>
<evidence type="ECO:0000256" key="4">
    <source>
        <dbReference type="SAM" id="SignalP"/>
    </source>
</evidence>
<dbReference type="SMART" id="SM00331">
    <property type="entry name" value="PP2C_SIG"/>
    <property type="match status" value="1"/>
</dbReference>
<feature type="compositionally biased region" description="Low complexity" evidence="3">
    <location>
        <begin position="510"/>
        <end position="520"/>
    </location>
</feature>
<organism evidence="6 7">
    <name type="scientific">Candidatus Anaerobiospirillum pullistercoris</name>
    <dbReference type="NCBI Taxonomy" id="2838452"/>
    <lineage>
        <taxon>Bacteria</taxon>
        <taxon>Pseudomonadati</taxon>
        <taxon>Pseudomonadota</taxon>
        <taxon>Gammaproteobacteria</taxon>
        <taxon>Aeromonadales</taxon>
        <taxon>Succinivibrionaceae</taxon>
        <taxon>Anaerobiospirillum</taxon>
    </lineage>
</organism>
<dbReference type="InterPro" id="IPR052016">
    <property type="entry name" value="Bact_Sigma-Reg"/>
</dbReference>